<feature type="compositionally biased region" description="Basic and acidic residues" evidence="1">
    <location>
        <begin position="65"/>
        <end position="95"/>
    </location>
</feature>
<gene>
    <name evidence="2" type="ORF">JKA74_03390</name>
</gene>
<dbReference type="EMBL" id="JAEQBW010000001">
    <property type="protein sequence ID" value="MBK6264069.1"/>
    <property type="molecule type" value="Genomic_DNA"/>
</dbReference>
<dbReference type="RefSeq" id="WP_201429747.1">
    <property type="nucleotide sequence ID" value="NZ_JAEQBW010000001.1"/>
</dbReference>
<feature type="region of interest" description="Disordered" evidence="1">
    <location>
        <begin position="1"/>
        <end position="95"/>
    </location>
</feature>
<comment type="caution">
    <text evidence="2">The sequence shown here is derived from an EMBL/GenBank/DDBJ whole genome shotgun (WGS) entry which is preliminary data.</text>
</comment>
<evidence type="ECO:0000313" key="3">
    <source>
        <dbReference type="Proteomes" id="UP000611723"/>
    </source>
</evidence>
<feature type="compositionally biased region" description="Basic and acidic residues" evidence="1">
    <location>
        <begin position="23"/>
        <end position="59"/>
    </location>
</feature>
<dbReference type="Proteomes" id="UP000611723">
    <property type="component" value="Unassembled WGS sequence"/>
</dbReference>
<protein>
    <submittedName>
        <fullName evidence="2">Uncharacterized protein</fullName>
    </submittedName>
</protein>
<organism evidence="2 3">
    <name type="scientific">Marivirga aurantiaca</name>
    <dbReference type="NCBI Taxonomy" id="2802615"/>
    <lineage>
        <taxon>Bacteria</taxon>
        <taxon>Pseudomonadati</taxon>
        <taxon>Bacteroidota</taxon>
        <taxon>Cytophagia</taxon>
        <taxon>Cytophagales</taxon>
        <taxon>Marivirgaceae</taxon>
        <taxon>Marivirga</taxon>
    </lineage>
</organism>
<dbReference type="AlphaFoldDB" id="A0A935C5Y3"/>
<evidence type="ECO:0000256" key="1">
    <source>
        <dbReference type="SAM" id="MobiDB-lite"/>
    </source>
</evidence>
<name>A0A935C5Y3_9BACT</name>
<accession>A0A935C5Y3</accession>
<sequence>MKKSILTTHPTNIYRNGMSANLNEKDSKKKEREEEEELRRKQNKRHEGDEEYIEKDPNEKTMPNKVEKTEQEGMGRSEKAKKQNTDESDSVKKKK</sequence>
<proteinExistence type="predicted"/>
<keyword evidence="3" id="KW-1185">Reference proteome</keyword>
<feature type="compositionally biased region" description="Polar residues" evidence="1">
    <location>
        <begin position="1"/>
        <end position="22"/>
    </location>
</feature>
<evidence type="ECO:0000313" key="2">
    <source>
        <dbReference type="EMBL" id="MBK6264069.1"/>
    </source>
</evidence>
<reference evidence="2" key="1">
    <citation type="submission" date="2021-01" db="EMBL/GenBank/DDBJ databases">
        <title>Marivirga aurantiaca sp. nov., isolated from intertidal surface sediments.</title>
        <authorList>
            <person name="Zhang M."/>
        </authorList>
    </citation>
    <scope>NUCLEOTIDE SEQUENCE</scope>
    <source>
        <strain evidence="2">S37H4</strain>
    </source>
</reference>